<dbReference type="GeneID" id="18936051"/>
<dbReference type="Proteomes" id="UP000001072">
    <property type="component" value="Unassembled WGS sequence"/>
</dbReference>
<dbReference type="InterPro" id="IPR027417">
    <property type="entry name" value="P-loop_NTPase"/>
</dbReference>
<dbReference type="InParanoid" id="F4S0Q9"/>
<dbReference type="KEGG" id="mlr:MELLADRAFT_91889"/>
<dbReference type="STRING" id="747676.F4S0Q9"/>
<evidence type="ECO:0000313" key="4">
    <source>
        <dbReference type="EMBL" id="EGG01806.1"/>
    </source>
</evidence>
<dbReference type="RefSeq" id="XP_007414906.1">
    <property type="nucleotide sequence ID" value="XM_007414844.1"/>
</dbReference>
<evidence type="ECO:0000256" key="2">
    <source>
        <dbReference type="ARBA" id="ARBA00022840"/>
    </source>
</evidence>
<dbReference type="AlphaFoldDB" id="F4S0Q9"/>
<dbReference type="eggNOG" id="KOG0482">
    <property type="taxonomic scope" value="Eukaryota"/>
</dbReference>
<dbReference type="Gene3D" id="3.40.50.300">
    <property type="entry name" value="P-loop containing nucleotide triphosphate hydrolases"/>
    <property type="match status" value="1"/>
</dbReference>
<dbReference type="VEuPathDB" id="FungiDB:MELLADRAFT_91889"/>
<dbReference type="EMBL" id="GL883135">
    <property type="protein sequence ID" value="EGG01806.1"/>
    <property type="molecule type" value="Genomic_DNA"/>
</dbReference>
<accession>F4S0Q9</accession>
<feature type="domain" description="MCM C-terminal AAA(+) ATPase" evidence="3">
    <location>
        <begin position="1"/>
        <end position="30"/>
    </location>
</feature>
<dbReference type="OrthoDB" id="10036721at2759"/>
<evidence type="ECO:0000313" key="5">
    <source>
        <dbReference type="Proteomes" id="UP000001072"/>
    </source>
</evidence>
<evidence type="ECO:0000259" key="3">
    <source>
        <dbReference type="PROSITE" id="PS50051"/>
    </source>
</evidence>
<dbReference type="GO" id="GO:0005634">
    <property type="term" value="C:nucleus"/>
    <property type="evidence" value="ECO:0007669"/>
    <property type="project" value="TreeGrafter"/>
</dbReference>
<gene>
    <name evidence="4" type="ORF">MELLADRAFT_91889</name>
</gene>
<evidence type="ECO:0000256" key="1">
    <source>
        <dbReference type="ARBA" id="ARBA00022741"/>
    </source>
</evidence>
<dbReference type="GO" id="GO:0006271">
    <property type="term" value="P:DNA strand elongation involved in DNA replication"/>
    <property type="evidence" value="ECO:0007669"/>
    <property type="project" value="TreeGrafter"/>
</dbReference>
<dbReference type="GO" id="GO:0005524">
    <property type="term" value="F:ATP binding"/>
    <property type="evidence" value="ECO:0007669"/>
    <property type="project" value="UniProtKB-KW"/>
</dbReference>
<organism evidence="5">
    <name type="scientific">Melampsora larici-populina (strain 98AG31 / pathotype 3-4-7)</name>
    <name type="common">Poplar leaf rust fungus</name>
    <dbReference type="NCBI Taxonomy" id="747676"/>
    <lineage>
        <taxon>Eukaryota</taxon>
        <taxon>Fungi</taxon>
        <taxon>Dikarya</taxon>
        <taxon>Basidiomycota</taxon>
        <taxon>Pucciniomycotina</taxon>
        <taxon>Pucciniomycetes</taxon>
        <taxon>Pucciniales</taxon>
        <taxon>Melampsoraceae</taxon>
        <taxon>Melampsora</taxon>
    </lineage>
</organism>
<dbReference type="GO" id="GO:0006270">
    <property type="term" value="P:DNA replication initiation"/>
    <property type="evidence" value="ECO:0007669"/>
    <property type="project" value="TreeGrafter"/>
</dbReference>
<dbReference type="GO" id="GO:0003697">
    <property type="term" value="F:single-stranded DNA binding"/>
    <property type="evidence" value="ECO:0007669"/>
    <property type="project" value="TreeGrafter"/>
</dbReference>
<dbReference type="InterPro" id="IPR001208">
    <property type="entry name" value="MCM_dom"/>
</dbReference>
<dbReference type="GO" id="GO:0017116">
    <property type="term" value="F:single-stranded DNA helicase activity"/>
    <property type="evidence" value="ECO:0007669"/>
    <property type="project" value="TreeGrafter"/>
</dbReference>
<reference evidence="5" key="1">
    <citation type="journal article" date="2011" name="Proc. Natl. Acad. Sci. U.S.A.">
        <title>Obligate biotrophy features unraveled by the genomic analysis of rust fungi.</title>
        <authorList>
            <person name="Duplessis S."/>
            <person name="Cuomo C.A."/>
            <person name="Lin Y.-C."/>
            <person name="Aerts A."/>
            <person name="Tisserant E."/>
            <person name="Veneault-Fourrey C."/>
            <person name="Joly D.L."/>
            <person name="Hacquard S."/>
            <person name="Amselem J."/>
            <person name="Cantarel B.L."/>
            <person name="Chiu R."/>
            <person name="Coutinho P.M."/>
            <person name="Feau N."/>
            <person name="Field M."/>
            <person name="Frey P."/>
            <person name="Gelhaye E."/>
            <person name="Goldberg J."/>
            <person name="Grabherr M.G."/>
            <person name="Kodira C.D."/>
            <person name="Kohler A."/>
            <person name="Kuees U."/>
            <person name="Lindquist E.A."/>
            <person name="Lucas S.M."/>
            <person name="Mago R."/>
            <person name="Mauceli E."/>
            <person name="Morin E."/>
            <person name="Murat C."/>
            <person name="Pangilinan J.L."/>
            <person name="Park R."/>
            <person name="Pearson M."/>
            <person name="Quesneville H."/>
            <person name="Rouhier N."/>
            <person name="Sakthikumar S."/>
            <person name="Salamov A.A."/>
            <person name="Schmutz J."/>
            <person name="Selles B."/>
            <person name="Shapiro H."/>
            <person name="Tanguay P."/>
            <person name="Tuskan G.A."/>
            <person name="Henrissat B."/>
            <person name="Van de Peer Y."/>
            <person name="Rouze P."/>
            <person name="Ellis J.G."/>
            <person name="Dodds P.N."/>
            <person name="Schein J.E."/>
            <person name="Zhong S."/>
            <person name="Hamelin R.C."/>
            <person name="Grigoriev I.V."/>
            <person name="Szabo L.J."/>
            <person name="Martin F."/>
        </authorList>
    </citation>
    <scope>NUCLEOTIDE SEQUENCE [LARGE SCALE GENOMIC DNA]</scope>
    <source>
        <strain evidence="5">98AG31 / pathotype 3-4-7</strain>
    </source>
</reference>
<protein>
    <recommendedName>
        <fullName evidence="3">MCM C-terminal AAA(+) ATPase domain-containing protein</fullName>
    </recommendedName>
</protein>
<keyword evidence="2" id="KW-0067">ATP-binding</keyword>
<dbReference type="PANTHER" id="PTHR11630">
    <property type="entry name" value="DNA REPLICATION LICENSING FACTOR MCM FAMILY MEMBER"/>
    <property type="match status" value="1"/>
</dbReference>
<dbReference type="GO" id="GO:0042555">
    <property type="term" value="C:MCM complex"/>
    <property type="evidence" value="ECO:0007669"/>
    <property type="project" value="TreeGrafter"/>
</dbReference>
<dbReference type="InterPro" id="IPR031327">
    <property type="entry name" value="MCM"/>
</dbReference>
<sequence length="81" mass="9206">MGQQTSLVLKAGVTTTLNARASILAAANPLHVNLMFLILDKPKREDDERLAQHVTYKYEGLDVWARERNDTELRFLDNGHD</sequence>
<dbReference type="GO" id="GO:0000727">
    <property type="term" value="P:double-strand break repair via break-induced replication"/>
    <property type="evidence" value="ECO:0007669"/>
    <property type="project" value="TreeGrafter"/>
</dbReference>
<proteinExistence type="predicted"/>
<dbReference type="PROSITE" id="PS50051">
    <property type="entry name" value="MCM_2"/>
    <property type="match status" value="1"/>
</dbReference>
<keyword evidence="1" id="KW-0547">Nucleotide-binding</keyword>
<keyword evidence="5" id="KW-1185">Reference proteome</keyword>
<name>F4S0Q9_MELLP</name>
<dbReference type="Pfam" id="PF00493">
    <property type="entry name" value="MCM"/>
    <property type="match status" value="1"/>
</dbReference>
<dbReference type="PANTHER" id="PTHR11630:SF26">
    <property type="entry name" value="DNA REPLICATION LICENSING FACTOR MCM7"/>
    <property type="match status" value="1"/>
</dbReference>
<dbReference type="HOGENOM" id="CLU_2574359_0_0_1"/>